<evidence type="ECO:0000259" key="3">
    <source>
        <dbReference type="PROSITE" id="PS50158"/>
    </source>
</evidence>
<dbReference type="AlphaFoldDB" id="A0A8J2PMM9"/>
<dbReference type="PANTHER" id="PTHR47331:SF5">
    <property type="entry name" value="RIBONUCLEASE H"/>
    <property type="match status" value="1"/>
</dbReference>
<proteinExistence type="predicted"/>
<dbReference type="GO" id="GO:0003676">
    <property type="term" value="F:nucleic acid binding"/>
    <property type="evidence" value="ECO:0007669"/>
    <property type="project" value="InterPro"/>
</dbReference>
<dbReference type="Proteomes" id="UP000708208">
    <property type="component" value="Unassembled WGS sequence"/>
</dbReference>
<feature type="compositionally biased region" description="Basic and acidic residues" evidence="2">
    <location>
        <begin position="29"/>
        <end position="39"/>
    </location>
</feature>
<dbReference type="InterPro" id="IPR001878">
    <property type="entry name" value="Znf_CCHC"/>
</dbReference>
<keyword evidence="1" id="KW-0863">Zinc-finger</keyword>
<feature type="domain" description="CCHC-type" evidence="3">
    <location>
        <begin position="90"/>
        <end position="103"/>
    </location>
</feature>
<keyword evidence="1" id="KW-0862">Zinc</keyword>
<dbReference type="PROSITE" id="PS50158">
    <property type="entry name" value="ZF_CCHC"/>
    <property type="match status" value="1"/>
</dbReference>
<evidence type="ECO:0000313" key="5">
    <source>
        <dbReference type="Proteomes" id="UP000708208"/>
    </source>
</evidence>
<dbReference type="OrthoDB" id="5987340at2759"/>
<dbReference type="EMBL" id="CAJVCH010540846">
    <property type="protein sequence ID" value="CAG7826708.1"/>
    <property type="molecule type" value="Genomic_DNA"/>
</dbReference>
<organism evidence="4 5">
    <name type="scientific">Allacma fusca</name>
    <dbReference type="NCBI Taxonomy" id="39272"/>
    <lineage>
        <taxon>Eukaryota</taxon>
        <taxon>Metazoa</taxon>
        <taxon>Ecdysozoa</taxon>
        <taxon>Arthropoda</taxon>
        <taxon>Hexapoda</taxon>
        <taxon>Collembola</taxon>
        <taxon>Symphypleona</taxon>
        <taxon>Sminthuridae</taxon>
        <taxon>Allacma</taxon>
    </lineage>
</organism>
<evidence type="ECO:0000256" key="1">
    <source>
        <dbReference type="PROSITE-ProRule" id="PRU00047"/>
    </source>
</evidence>
<protein>
    <recommendedName>
        <fullName evidence="3">CCHC-type domain-containing protein</fullName>
    </recommendedName>
</protein>
<keyword evidence="5" id="KW-1185">Reference proteome</keyword>
<dbReference type="GO" id="GO:0008270">
    <property type="term" value="F:zinc ion binding"/>
    <property type="evidence" value="ECO:0007669"/>
    <property type="project" value="UniProtKB-KW"/>
</dbReference>
<evidence type="ECO:0000256" key="2">
    <source>
        <dbReference type="SAM" id="MobiDB-lite"/>
    </source>
</evidence>
<comment type="caution">
    <text evidence="4">The sequence shown here is derived from an EMBL/GenBank/DDBJ whole genome shotgun (WGS) entry which is preliminary data.</text>
</comment>
<name>A0A8J2PMM9_9HEXA</name>
<evidence type="ECO:0000313" key="4">
    <source>
        <dbReference type="EMBL" id="CAG7826708.1"/>
    </source>
</evidence>
<feature type="region of interest" description="Disordered" evidence="2">
    <location>
        <begin position="27"/>
        <end position="47"/>
    </location>
</feature>
<accession>A0A8J2PMM9</accession>
<keyword evidence="1" id="KW-0479">Metal-binding</keyword>
<sequence>MSTYGELLIFLNEQALALESLNTKSKVKAANENKPRPNESKPAAPNNHHIAANESQCTFCEGNHPAYRCEIFTNKDLRGKQELAREKSVCYNCLRTGHSVKKCLSSNCRKCGRKHNTLLYSDSIQVENKPREANSCVGQQSDPASVLLATVLVRVTDSKSVEHELRALLDNGS</sequence>
<reference evidence="4" key="1">
    <citation type="submission" date="2021-06" db="EMBL/GenBank/DDBJ databases">
        <authorList>
            <person name="Hodson N. C."/>
            <person name="Mongue J. A."/>
            <person name="Jaron S. K."/>
        </authorList>
    </citation>
    <scope>NUCLEOTIDE SEQUENCE</scope>
</reference>
<gene>
    <name evidence="4" type="ORF">AFUS01_LOCUS36750</name>
</gene>
<dbReference type="PANTHER" id="PTHR47331">
    <property type="entry name" value="PHD-TYPE DOMAIN-CONTAINING PROTEIN"/>
    <property type="match status" value="1"/>
</dbReference>